<organism evidence="2 3">
    <name type="scientific">Listeria kieliensis</name>
    <dbReference type="NCBI Taxonomy" id="1621700"/>
    <lineage>
        <taxon>Bacteria</taxon>
        <taxon>Bacillati</taxon>
        <taxon>Bacillota</taxon>
        <taxon>Bacilli</taxon>
        <taxon>Bacillales</taxon>
        <taxon>Listeriaceae</taxon>
        <taxon>Listeria</taxon>
    </lineage>
</organism>
<evidence type="ECO:0000256" key="1">
    <source>
        <dbReference type="SAM" id="Coils"/>
    </source>
</evidence>
<dbReference type="InterPro" id="IPR029058">
    <property type="entry name" value="AB_hydrolase_fold"/>
</dbReference>
<dbReference type="EMBL" id="LARY01000002">
    <property type="protein sequence ID" value="RDX00707.1"/>
    <property type="molecule type" value="Genomic_DNA"/>
</dbReference>
<reference evidence="3" key="1">
    <citation type="submission" date="2015-04" db="EMBL/GenBank/DDBJ databases">
        <authorList>
            <person name="Schardt J."/>
            <person name="Mueller-Herbst S."/>
            <person name="Scherer S."/>
            <person name="Huptas C."/>
        </authorList>
    </citation>
    <scope>NUCLEOTIDE SEQUENCE [LARGE SCALE GENOMIC DNA]</scope>
    <source>
        <strain evidence="3">Kiel-L1</strain>
    </source>
</reference>
<proteinExistence type="predicted"/>
<feature type="coiled-coil region" evidence="1">
    <location>
        <begin position="370"/>
        <end position="397"/>
    </location>
</feature>
<dbReference type="Gene3D" id="3.40.50.1820">
    <property type="entry name" value="alpha/beta hydrolase"/>
    <property type="match status" value="1"/>
</dbReference>
<name>A0A3D8TPT2_9LIST</name>
<sequence length="412" mass="45086">MNDEQRVEYANWEYSKLHQGDPITITGKGEVGKVSQVNNKKSTGEQSYIVTDKGTLPTASASERANVKEVTILYRGSTGIDKIKQEPGDVIKDWIGNDLIMGTAIFNGGGAPASPQLASSADTLKETIRTYPNAKIYIYGHSLGSMNGQYALADLSQEQLRHIGGAYLYQGPNVYSTLNSKQKETVAALNKLGIINNYIDPRDIIPIGYGVNQETIGQLILVDSKKADSVTDQHMWGGYQYDKDGNVLTDAKGYAALAKSTTREKLNGLEELKKIFAKSGGHLSGSEKIFLDAAEALALTQGMKMTIQYEMNELQKAFKKGMDNADELWRDTLKDARTIGLSLSESEILDALASGGATEASIRTNPKDKYQRKITKLKAIEKDYNELINNIKHAIADQLQNDHDLAQQIGGA</sequence>
<gene>
    <name evidence="2" type="ORF">UR08_06915</name>
</gene>
<dbReference type="SUPFAM" id="SSF53474">
    <property type="entry name" value="alpha/beta-Hydrolases"/>
    <property type="match status" value="1"/>
</dbReference>
<accession>A0A3D8TPT2</accession>
<protein>
    <recommendedName>
        <fullName evidence="4">Fungal lipase-like domain-containing protein</fullName>
    </recommendedName>
</protein>
<dbReference type="RefSeq" id="WP_115752949.1">
    <property type="nucleotide sequence ID" value="NZ_LARY01000002.1"/>
</dbReference>
<evidence type="ECO:0000313" key="3">
    <source>
        <dbReference type="Proteomes" id="UP000257055"/>
    </source>
</evidence>
<keyword evidence="1" id="KW-0175">Coiled coil</keyword>
<dbReference type="AlphaFoldDB" id="A0A3D8TPT2"/>
<evidence type="ECO:0008006" key="4">
    <source>
        <dbReference type="Google" id="ProtNLM"/>
    </source>
</evidence>
<keyword evidence="3" id="KW-1185">Reference proteome</keyword>
<evidence type="ECO:0000313" key="2">
    <source>
        <dbReference type="EMBL" id="RDX00707.1"/>
    </source>
</evidence>
<comment type="caution">
    <text evidence="2">The sequence shown here is derived from an EMBL/GenBank/DDBJ whole genome shotgun (WGS) entry which is preliminary data.</text>
</comment>
<dbReference type="Proteomes" id="UP000257055">
    <property type="component" value="Unassembled WGS sequence"/>
</dbReference>